<organism evidence="1">
    <name type="scientific">Rhizophora mucronata</name>
    <name type="common">Asiatic mangrove</name>
    <dbReference type="NCBI Taxonomy" id="61149"/>
    <lineage>
        <taxon>Eukaryota</taxon>
        <taxon>Viridiplantae</taxon>
        <taxon>Streptophyta</taxon>
        <taxon>Embryophyta</taxon>
        <taxon>Tracheophyta</taxon>
        <taxon>Spermatophyta</taxon>
        <taxon>Magnoliopsida</taxon>
        <taxon>eudicotyledons</taxon>
        <taxon>Gunneridae</taxon>
        <taxon>Pentapetalae</taxon>
        <taxon>rosids</taxon>
        <taxon>fabids</taxon>
        <taxon>Malpighiales</taxon>
        <taxon>Rhizophoraceae</taxon>
        <taxon>Rhizophora</taxon>
    </lineage>
</organism>
<dbReference type="AlphaFoldDB" id="A0A2P2PTX6"/>
<dbReference type="EMBL" id="GGEC01077703">
    <property type="protein sequence ID" value="MBX58187.1"/>
    <property type="molecule type" value="Transcribed_RNA"/>
</dbReference>
<sequence length="27" mass="3281">MKKFPVQNQLTKPTPKTIELEIWKLIR</sequence>
<evidence type="ECO:0000313" key="1">
    <source>
        <dbReference type="EMBL" id="MBX58187.1"/>
    </source>
</evidence>
<protein>
    <submittedName>
        <fullName evidence="1">Uncharacterized protein</fullName>
    </submittedName>
</protein>
<name>A0A2P2PTX6_RHIMU</name>
<proteinExistence type="predicted"/>
<reference evidence="1" key="1">
    <citation type="submission" date="2018-02" db="EMBL/GenBank/DDBJ databases">
        <title>Rhizophora mucronata_Transcriptome.</title>
        <authorList>
            <person name="Meera S.P."/>
            <person name="Sreeshan A."/>
            <person name="Augustine A."/>
        </authorList>
    </citation>
    <scope>NUCLEOTIDE SEQUENCE</scope>
    <source>
        <tissue evidence="1">Leaf</tissue>
    </source>
</reference>
<accession>A0A2P2PTX6</accession>